<keyword evidence="1" id="KW-0472">Membrane</keyword>
<dbReference type="AlphaFoldDB" id="A0A1E5LD81"/>
<dbReference type="RefSeq" id="WP_069717954.1">
    <property type="nucleotide sequence ID" value="NZ_MJEH01000037.1"/>
</dbReference>
<keyword evidence="1" id="KW-0812">Transmembrane</keyword>
<feature type="transmembrane region" description="Helical" evidence="1">
    <location>
        <begin position="43"/>
        <end position="67"/>
    </location>
</feature>
<evidence type="ECO:0000256" key="1">
    <source>
        <dbReference type="SAM" id="Phobius"/>
    </source>
</evidence>
<reference evidence="2 3" key="1">
    <citation type="submission" date="2016-08" db="EMBL/GenBank/DDBJ databases">
        <title>Genome of Bacillus solimangrovi GH2-4.</title>
        <authorList>
            <person name="Lim S."/>
            <person name="Kim B.-C."/>
        </authorList>
    </citation>
    <scope>NUCLEOTIDE SEQUENCE [LARGE SCALE GENOMIC DNA]</scope>
    <source>
        <strain evidence="2 3">GH2-4</strain>
    </source>
</reference>
<evidence type="ECO:0000313" key="2">
    <source>
        <dbReference type="EMBL" id="OEH92046.1"/>
    </source>
</evidence>
<evidence type="ECO:0000313" key="3">
    <source>
        <dbReference type="Proteomes" id="UP000095209"/>
    </source>
</evidence>
<keyword evidence="3" id="KW-1185">Reference proteome</keyword>
<feature type="transmembrane region" description="Helical" evidence="1">
    <location>
        <begin position="12"/>
        <end position="37"/>
    </location>
</feature>
<dbReference type="EMBL" id="MJEH01000037">
    <property type="protein sequence ID" value="OEH92046.1"/>
    <property type="molecule type" value="Genomic_DNA"/>
</dbReference>
<organism evidence="2 3">
    <name type="scientific">Bacillus solimangrovi</name>
    <dbReference type="NCBI Taxonomy" id="1305675"/>
    <lineage>
        <taxon>Bacteria</taxon>
        <taxon>Bacillati</taxon>
        <taxon>Bacillota</taxon>
        <taxon>Bacilli</taxon>
        <taxon>Bacillales</taxon>
        <taxon>Bacillaceae</taxon>
        <taxon>Bacillus</taxon>
    </lineage>
</organism>
<name>A0A1E5LD81_9BACI</name>
<proteinExistence type="predicted"/>
<keyword evidence="1" id="KW-1133">Transmembrane helix</keyword>
<sequence length="78" mass="8477">MNIDKTKDCCSCTGAGIALGFFSLGLFILIATALVLAGLLWSISAVVVLIISSFLVLIVLFMIWLLVKKCTCKHSKIW</sequence>
<dbReference type="Proteomes" id="UP000095209">
    <property type="component" value="Unassembled WGS sequence"/>
</dbReference>
<comment type="caution">
    <text evidence="2">The sequence shown here is derived from an EMBL/GenBank/DDBJ whole genome shotgun (WGS) entry which is preliminary data.</text>
</comment>
<dbReference type="STRING" id="1305675.BFG57_17150"/>
<protein>
    <submittedName>
        <fullName evidence="2">Uncharacterized protein</fullName>
    </submittedName>
</protein>
<gene>
    <name evidence="2" type="ORF">BFG57_17150</name>
</gene>
<accession>A0A1E5LD81</accession>